<feature type="transmembrane region" description="Helical" evidence="14">
    <location>
        <begin position="2311"/>
        <end position="2332"/>
    </location>
</feature>
<dbReference type="SUPFAM" id="SSF63829">
    <property type="entry name" value="Calcium-dependent phosphotriesterase"/>
    <property type="match status" value="1"/>
</dbReference>
<feature type="transmembrane region" description="Helical" evidence="14">
    <location>
        <begin position="2058"/>
        <end position="2080"/>
    </location>
</feature>
<dbReference type="InterPro" id="IPR018119">
    <property type="entry name" value="Strictosidine_synth_cons-reg"/>
</dbReference>
<feature type="transmembrane region" description="Helical" evidence="14">
    <location>
        <begin position="1367"/>
        <end position="1390"/>
    </location>
</feature>
<comment type="subcellular location">
    <subcellularLocation>
        <location evidence="1">Cell membrane</location>
        <topology evidence="1">Multi-pass membrane protein</topology>
    </subcellularLocation>
</comment>
<feature type="transmembrane region" description="Helical" evidence="14">
    <location>
        <begin position="1998"/>
        <end position="2027"/>
    </location>
</feature>
<keyword evidence="7 14" id="KW-1133">Transmembrane helix</keyword>
<feature type="transmembrane region" description="Helical" evidence="14">
    <location>
        <begin position="3228"/>
        <end position="3247"/>
    </location>
</feature>
<dbReference type="Pfam" id="PF20067">
    <property type="entry name" value="SSL_N"/>
    <property type="match status" value="1"/>
</dbReference>
<feature type="transmembrane region" description="Helical" evidence="14">
    <location>
        <begin position="2362"/>
        <end position="2389"/>
    </location>
</feature>
<feature type="transmembrane region" description="Helical" evidence="14">
    <location>
        <begin position="2572"/>
        <end position="2599"/>
    </location>
</feature>
<feature type="transmembrane region" description="Helical" evidence="14">
    <location>
        <begin position="342"/>
        <end position="364"/>
    </location>
</feature>
<feature type="transmembrane region" description="Helical" evidence="14">
    <location>
        <begin position="2532"/>
        <end position="2551"/>
    </location>
</feature>
<proteinExistence type="inferred from homology"/>
<dbReference type="GO" id="GO:0006031">
    <property type="term" value="P:chitin biosynthetic process"/>
    <property type="evidence" value="ECO:0007669"/>
    <property type="project" value="TreeGrafter"/>
</dbReference>
<dbReference type="Pfam" id="PF03088">
    <property type="entry name" value="Str_synth"/>
    <property type="match status" value="1"/>
</dbReference>
<feature type="non-terminal residue" evidence="16">
    <location>
        <position position="3458"/>
    </location>
</feature>
<dbReference type="Proteomes" id="UP000886611">
    <property type="component" value="Unassembled WGS sequence"/>
</dbReference>
<evidence type="ECO:0000256" key="2">
    <source>
        <dbReference type="ARBA" id="ARBA00012543"/>
    </source>
</evidence>
<feature type="transmembrane region" description="Helical" evidence="14">
    <location>
        <begin position="2440"/>
        <end position="2459"/>
    </location>
</feature>
<feature type="transmembrane region" description="Helical" evidence="14">
    <location>
        <begin position="549"/>
        <end position="569"/>
    </location>
</feature>
<keyword evidence="4" id="KW-0328">Glycosyltransferase</keyword>
<dbReference type="GO" id="GO:0005886">
    <property type="term" value="C:plasma membrane"/>
    <property type="evidence" value="ECO:0007669"/>
    <property type="project" value="UniProtKB-SubCell"/>
</dbReference>
<feature type="transmembrane region" description="Helical" evidence="14">
    <location>
        <begin position="2646"/>
        <end position="2667"/>
    </location>
</feature>
<feature type="compositionally biased region" description="Basic and acidic residues" evidence="13">
    <location>
        <begin position="3409"/>
        <end position="3421"/>
    </location>
</feature>
<feature type="transmembrane region" description="Helical" evidence="14">
    <location>
        <begin position="1176"/>
        <end position="1200"/>
    </location>
</feature>
<feature type="transmembrane region" description="Helical" evidence="14">
    <location>
        <begin position="2266"/>
        <end position="2291"/>
    </location>
</feature>
<feature type="transmembrane region" description="Helical" evidence="14">
    <location>
        <begin position="39"/>
        <end position="59"/>
    </location>
</feature>
<feature type="compositionally biased region" description="Basic and acidic residues" evidence="13">
    <location>
        <begin position="3430"/>
        <end position="3442"/>
    </location>
</feature>
<evidence type="ECO:0000256" key="5">
    <source>
        <dbReference type="ARBA" id="ARBA00022679"/>
    </source>
</evidence>
<evidence type="ECO:0000313" key="17">
    <source>
        <dbReference type="Proteomes" id="UP000886611"/>
    </source>
</evidence>
<feature type="transmembrane region" description="Helical" evidence="14">
    <location>
        <begin position="1514"/>
        <end position="1535"/>
    </location>
</feature>
<dbReference type="EMBL" id="JAATIS010000859">
    <property type="protein sequence ID" value="KAG2467088.1"/>
    <property type="molecule type" value="Genomic_DNA"/>
</dbReference>
<name>A0A8X7XEB5_POLSE</name>
<feature type="transmembrane region" description="Helical" evidence="14">
    <location>
        <begin position="2495"/>
        <end position="2512"/>
    </location>
</feature>
<feature type="transmembrane region" description="Helical" evidence="14">
    <location>
        <begin position="3160"/>
        <end position="3190"/>
    </location>
</feature>
<feature type="transmembrane region" description="Helical" evidence="14">
    <location>
        <begin position="2611"/>
        <end position="2634"/>
    </location>
</feature>
<comment type="catalytic activity">
    <reaction evidence="12">
        <text>[(1-&gt;4)-N-acetyl-beta-D-glucosaminyl](n) + UDP-N-acetyl-alpha-D-glucosamine = [(1-&gt;4)-N-acetyl-beta-D-glucosaminyl](n+1) + UDP + H(+)</text>
        <dbReference type="Rhea" id="RHEA:16637"/>
        <dbReference type="Rhea" id="RHEA-COMP:9593"/>
        <dbReference type="Rhea" id="RHEA-COMP:9595"/>
        <dbReference type="ChEBI" id="CHEBI:15378"/>
        <dbReference type="ChEBI" id="CHEBI:17029"/>
        <dbReference type="ChEBI" id="CHEBI:57705"/>
        <dbReference type="ChEBI" id="CHEBI:58223"/>
        <dbReference type="EC" id="2.4.1.16"/>
    </reaction>
</comment>
<dbReference type="PANTHER" id="PTHR22914:SF42">
    <property type="entry name" value="CHITIN SYNTHASE"/>
    <property type="match status" value="1"/>
</dbReference>
<feature type="transmembrane region" description="Helical" evidence="14">
    <location>
        <begin position="2401"/>
        <end position="2419"/>
    </location>
</feature>
<evidence type="ECO:0000256" key="4">
    <source>
        <dbReference type="ARBA" id="ARBA00022676"/>
    </source>
</evidence>
<feature type="transmembrane region" description="Helical" evidence="14">
    <location>
        <begin position="1091"/>
        <end position="1110"/>
    </location>
</feature>
<comment type="similarity">
    <text evidence="11">Belongs to the chitin synthase family. Class IV subfamily.</text>
</comment>
<feature type="transmembrane region" description="Helical" evidence="14">
    <location>
        <begin position="2719"/>
        <end position="2743"/>
    </location>
</feature>
<evidence type="ECO:0000256" key="7">
    <source>
        <dbReference type="ARBA" id="ARBA00022989"/>
    </source>
</evidence>
<feature type="transmembrane region" description="Helical" evidence="14">
    <location>
        <begin position="2033"/>
        <end position="2051"/>
    </location>
</feature>
<keyword evidence="9 14" id="KW-0472">Membrane</keyword>
<feature type="compositionally biased region" description="Low complexity" evidence="13">
    <location>
        <begin position="3365"/>
        <end position="3380"/>
    </location>
</feature>
<evidence type="ECO:0000256" key="13">
    <source>
        <dbReference type="SAM" id="MobiDB-lite"/>
    </source>
</evidence>
<feature type="transmembrane region" description="Helical" evidence="14">
    <location>
        <begin position="628"/>
        <end position="653"/>
    </location>
</feature>
<feature type="transmembrane region" description="Helical" evidence="14">
    <location>
        <begin position="1396"/>
        <end position="1416"/>
    </location>
</feature>
<feature type="domain" description="Strictosidine synthase conserved region" evidence="15">
    <location>
        <begin position="199"/>
        <end position="286"/>
    </location>
</feature>
<dbReference type="PANTHER" id="PTHR22914">
    <property type="entry name" value="CHITIN SYNTHASE"/>
    <property type="match status" value="1"/>
</dbReference>
<feature type="transmembrane region" description="Helical" evidence="14">
    <location>
        <begin position="1316"/>
        <end position="1333"/>
    </location>
</feature>
<keyword evidence="8" id="KW-0175">Coiled coil</keyword>
<evidence type="ECO:0000256" key="8">
    <source>
        <dbReference type="ARBA" id="ARBA00023054"/>
    </source>
</evidence>
<evidence type="ECO:0000256" key="12">
    <source>
        <dbReference type="ARBA" id="ARBA00048014"/>
    </source>
</evidence>
<evidence type="ECO:0000313" key="16">
    <source>
        <dbReference type="EMBL" id="KAG2467088.1"/>
    </source>
</evidence>
<keyword evidence="5" id="KW-0808">Transferase</keyword>
<evidence type="ECO:0000256" key="6">
    <source>
        <dbReference type="ARBA" id="ARBA00022692"/>
    </source>
</evidence>
<keyword evidence="6 14" id="KW-0812">Transmembrane</keyword>
<evidence type="ECO:0000256" key="3">
    <source>
        <dbReference type="ARBA" id="ARBA00022475"/>
    </source>
</evidence>
<evidence type="ECO:0000256" key="9">
    <source>
        <dbReference type="ARBA" id="ARBA00023136"/>
    </source>
</evidence>
<dbReference type="FunFam" id="3.90.550.10:FF:000139">
    <property type="entry name" value="Chitin synthase 8"/>
    <property type="match status" value="3"/>
</dbReference>
<dbReference type="Pfam" id="PF03142">
    <property type="entry name" value="Chitin_synth_2"/>
    <property type="match status" value="3"/>
</dbReference>
<dbReference type="InterPro" id="IPR011042">
    <property type="entry name" value="6-blade_b-propeller_TolB-like"/>
</dbReference>
<dbReference type="InterPro" id="IPR004835">
    <property type="entry name" value="Chitin_synth"/>
</dbReference>
<sequence>MNETEGLRQRRTNRPRIITDEVQGPAVKTSTYSGRVFRMTFMTLAIALLGPLIAALILLESPIEPQLLSFSEPPVMSGSLEVNIKLRQAKRLFEDQLVGPESIANIGDVLYTGTADGKIIKIEGNSLHMVATLGRPPCGSRENEPTCGRPLGIRVGPNGTLFVADAYLGLFEVNPVSGEVDVLVSTQNPVKGRPLSFVNDLDITQDGRKIYFTDSSSKWQRRDYAYLVMEGTDDGRLLEYDTLTKEVTVLLEGLRFPNGVQLSPSEDFVLVAESTMARIQRYYVSGLNKGGADLFVENLPGFPDNIRRSSSGGYWVAMSAVRPNPGFSMPDFLSDKPWIKKVIFKVCLVDVLVAGGTAVLIVIAMPHFNILNNTMILSGVCILPAAFQVAHQFLGFKLWTFIASLLSVFLVLTGYIAFFVDCFLQGKKSDSPSPGIMVYAGIAIACTLLVSLNWWENFTAMLPSKHLKSIHGSLQKSRNMTYLLSSCVRIVVTGAVVGGYTYATEDGRFFTVPYRLDITLSLFIIQVAASALCRWFSVIASKIHAFRRCFAFPMVLMSLAVLAFFIIIFGGRYAHFQQDIGCPNCSLSLYCQQSSSYIGHGVKQAGELFRDISNNLCNKTGIADQQQVSLVLIGVSSLSFWAGLVLSTVYVWFTKFQRIERTSKLFVRRLYEAAFIDQSMLLNVRLCQTQSEETSSTSESREHIVIYLCATMWHETYDEMLKILTSLFRLDKSQPKQHSRRKQMSIEAHIFFDDAFERRERKLNKYAVNLVEVIQEVYRIFMEEENSIFSEDYEMQRQKMVKTPYGGRLCYSLPKGNGLYVHFKDTSKIRQKKRWSQIMYMYYLLGWKLTKKYFDNKDNGDLKTLEEQLQKEKHNTYVLALDGDTDFQPSALMLLVDRLRMYPQVGAACGRIHPTGMGPMVWYQKFEYAVGHWLQKTAEHVFGCVLCSPGCFSLFRGSALMDNNVIKRYTTKATEAAHYVQYDQGEDRWLCTLLLQQGWRVEYNAASDAYTNSPQEFKEFYNQRRRWGPSTLANTLDILNTGRQIARRNPSISRPYIVYQIISVISSILSPATVCLMIAGAFRFVFKVDPNGSLCLALLPALVYIIICFNMKAEIQIMVAGFLSVLYAFLMMATIISIIGDIISEQTFLTPTGIFLFSLTTIYMVTALLHPQEFYILLYGLLYIITVPSAYLLLTIYSMVNMNNVSWGTREKQTAETSKRHSTSKGTEQHKRKWSFSCCNLGFRVSKKSEMTDDAETEQLIEVKRSKWDPFRLKPVLDEEEKPTHCLRLINFLVCTLLGVLVFAFGYLSKVCTIDLLVASGMAALVVIAMPKFDILNNTMILNSVCIVPAVLQVVNQMRPSRNILQIICSLLSIFFVLLGYVIFTVSYVMKPNEKTMYLYIGVAIGGTLLVSLNWWENFTAHLNNSMLQNIHKSLHKSRDVMYLISSTVRIIATGIIVGVYSAYSDHSQPFSRSIPLTTIKYTLSLFAIQVISSALCRWLSVITFKMHVFRRSFIIPMILTTPTVFASFLILFGVRYLNFQNYQHPINSSLILFCQESSSYTGQANPAAAVLFIDVSKNLCSKSAIVGNNIIYDILLGVSSIGWLLGLALSTIYVWQIKIPRMERTSEVFVRHLYEGAFIDQSMLLNVRMNMGEAEINDSREKWLDRYQPKKMSQKNKMSMEAHIFFDDAFVEIEESGRKKLVVNEYGECLVEVISEVYKVFTEKKNSKLNGDPDNAIKHDMIKTPYGGRLCYILPKGNYLYIHFKDKIRIRHKKRWSQIMYMYYLLGWKLHKKYADAYGGDDLNENQEYKKEKHNTYILALDGDTDFQPSALMLLVDRLRMYPNVGAACGRIHPTGMGPLVWYQKFEYAVGHWLLKTAEHVFGCVLCSPGCFSLFRGSALMGDNVIKRYTTKASEASHYVQYDQGEDRWLCTLLLQQGWRVEYNAASDAYTNAPQEFKEFYNQRRRWGPSSMANTLDLLDTGIQTANKNPSISRPYIVYQIFAMASSILGPATVCLMVAGCLQFIFKLDANLSLFLSILLPVLYLIVCYTTKADTQINIAAVLSIIYAFLMTATFIAIIGDIVSSQTIMSPTGLFLSTMGLIYVITALMHPQEFPILIYGLLYIISVPSAYLLLTIYSMTNMDNVSWGTRETASPVKQKKKKKISTKKHVKYSKSCKCCCWNLEFNVNEDQKITEATETKGLLNDKDSRYPTNVNHIPSCTIPLHDEIPFWTGLIEEYLKPLEEDKDKQERIKKELMSLRNKCTFLYFIINCLWIIATFFLQAIGNTISIRIPKILFNGTRDEDIFVDPVGFMFLLSFAGLVILQFVGMLYHRDTWDPFQLNPVGAEKENKRQCFVLAQHLVAVVVGLFVLVSAFFSKASLLILMTFASQQSLKKADWPFYLLMVACTLVVPNVLIFVKSLWKCLFKSFSTPRMKTLALVCLVEMLVSLGSALVALVAMPQLDILTNLFLSGSVCFFSAIFQATMHLKLQNWKIIFPICSSVLVVIGYMFMGVDYFIRSSTDIGKSYTDKFIAIAFAIFGTVLVSLNWWENAFRASERMKNTLEEMEKSRNFIYLISSILRTMVVGGVFVICFILNGGDWPYFQKIPNDVMQLGIGIFMLQAASSTVCHWFGVVACKIHAVKSSFALPTIFTTPAILIAFSVAVTLEYGLVFVGDGINKKLFCSQFLRYQSMNSTKLVLDQVAKSICQTPVLDTKEPWGTAVLGLEGFCLWMALLCCTYYIWNLKLHKIERTSKIFVRRMYEAAFLDQSMLLNTRMKIPNELKSEEDVENCFIYLCATMWHETYDEMLKILTSMFRLDRYRGDPYEEHKDNFEFECHIYVDDAFWNTDGVRLTNTYVNDLINVIIEVYRVFTNKEPDEVTIFETPYGGRISCVLPEGNMLHIHLKDKQLIRNKKRWSQIMYMYYLLGWKGYLSKRPHSLQTISNPCRASLVSLSMNDNIFILPQNESDNKRKYVDDDNTYIMALDGDTDFHPSALILLVDRLRMYQNVGAACGRIHPTGMGPMVWYQKFEYAVGHWLQKTAEHVFGSVLCSPGCFSLFRGSALMDDSVVKRYTTTATKAGEYVQYDQGEDRWLCTLLLQQGWRVEYNAASDAYTNAPQEFKEFYNQRRRWGPSTLANTLDLLHSGPETSRKNSSISMLYIFYQMLTVGSSILGPASVCLMIAGAFSFVFNWNPNFAIMLATIPPVVYVIICYTTSPDFQVTIASIMSVLYAFLMTATFLSIIGQMIEEQTFITPSGLFLVSMSILYLTTALLHPQEFTLLIYGLLYVICIPSGYLLLTIYSLVNMHVVSWGTRETSRDKEEEKTVGVLCKRDCSLCCWDIKIEVNQETKNVVLQQLQKSIQQSSKDQQQSELQPLLSESNTEADQEEAVEEKKKEKKKMQKSKRHDKGRLEQDMDEDQGRESYGSDDDTSCKEEEEVRSLNDDESQSELETQPESRK</sequence>
<dbReference type="GO" id="GO:0004100">
    <property type="term" value="F:chitin synthase activity"/>
    <property type="evidence" value="ECO:0007669"/>
    <property type="project" value="UniProtKB-EC"/>
</dbReference>
<dbReference type="SUPFAM" id="SSF53448">
    <property type="entry name" value="Nucleotide-diphospho-sugar transferases"/>
    <property type="match status" value="3"/>
</dbReference>
<organism evidence="16 17">
    <name type="scientific">Polypterus senegalus</name>
    <name type="common">Senegal bichir</name>
    <dbReference type="NCBI Taxonomy" id="55291"/>
    <lineage>
        <taxon>Eukaryota</taxon>
        <taxon>Metazoa</taxon>
        <taxon>Chordata</taxon>
        <taxon>Craniata</taxon>
        <taxon>Vertebrata</taxon>
        <taxon>Euteleostomi</taxon>
        <taxon>Actinopterygii</taxon>
        <taxon>Polypteriformes</taxon>
        <taxon>Polypteridae</taxon>
        <taxon>Polypterus</taxon>
    </lineage>
</organism>
<feature type="compositionally biased region" description="Basic residues" evidence="13">
    <location>
        <begin position="3395"/>
        <end position="3408"/>
    </location>
</feature>
<feature type="transmembrane region" description="Helical" evidence="14">
    <location>
        <begin position="1441"/>
        <end position="1464"/>
    </location>
</feature>
<evidence type="ECO:0000256" key="11">
    <source>
        <dbReference type="ARBA" id="ARBA00046329"/>
    </source>
</evidence>
<evidence type="ECO:0000256" key="10">
    <source>
        <dbReference type="ARBA" id="ARBA00023180"/>
    </source>
</evidence>
<feature type="transmembrane region" description="Helical" evidence="14">
    <location>
        <begin position="1057"/>
        <end position="1085"/>
    </location>
</feature>
<dbReference type="CDD" id="cd04190">
    <property type="entry name" value="Chitin_synth_C"/>
    <property type="match status" value="1"/>
</dbReference>
<evidence type="ECO:0000256" key="1">
    <source>
        <dbReference type="ARBA" id="ARBA00004651"/>
    </source>
</evidence>
<keyword evidence="10" id="KW-0325">Glycoprotein</keyword>
<dbReference type="InterPro" id="IPR029044">
    <property type="entry name" value="Nucleotide-diphossugar_trans"/>
</dbReference>
<feature type="transmembrane region" description="Helical" evidence="14">
    <location>
        <begin position="1591"/>
        <end position="1616"/>
    </location>
</feature>
<evidence type="ECO:0000256" key="14">
    <source>
        <dbReference type="SAM" id="Phobius"/>
    </source>
</evidence>
<keyword evidence="3" id="KW-1003">Cell membrane</keyword>
<keyword evidence="17" id="KW-1185">Reference proteome</keyword>
<feature type="transmembrane region" description="Helical" evidence="14">
    <location>
        <begin position="436"/>
        <end position="455"/>
    </location>
</feature>
<feature type="transmembrane region" description="Helical" evidence="14">
    <location>
        <begin position="1289"/>
        <end position="1309"/>
    </location>
</feature>
<feature type="transmembrane region" description="Helical" evidence="14">
    <location>
        <begin position="518"/>
        <end position="537"/>
    </location>
</feature>
<feature type="transmembrane region" description="Helical" evidence="14">
    <location>
        <begin position="3196"/>
        <end position="3216"/>
    </location>
</feature>
<dbReference type="Gene3D" id="2.120.10.30">
    <property type="entry name" value="TolB, C-terminal domain"/>
    <property type="match status" value="1"/>
</dbReference>
<feature type="transmembrane region" description="Helical" evidence="14">
    <location>
        <begin position="3280"/>
        <end position="3304"/>
    </location>
</feature>
<feature type="non-terminal residue" evidence="16">
    <location>
        <position position="1"/>
    </location>
</feature>
<protein>
    <recommendedName>
        <fullName evidence="2">chitin synthase</fullName>
        <ecNumber evidence="2">2.4.1.16</ecNumber>
    </recommendedName>
</protein>
<feature type="transmembrane region" description="Helical" evidence="14">
    <location>
        <begin position="2117"/>
        <end position="2138"/>
    </location>
</feature>
<feature type="region of interest" description="Disordered" evidence="13">
    <location>
        <begin position="3365"/>
        <end position="3458"/>
    </location>
</feature>
<feature type="transmembrane region" description="Helical" evidence="14">
    <location>
        <begin position="3253"/>
        <end position="3273"/>
    </location>
</feature>
<feature type="transmembrane region" description="Helical" evidence="14">
    <location>
        <begin position="1484"/>
        <end position="1502"/>
    </location>
</feature>
<feature type="transmembrane region" description="Helical" evidence="14">
    <location>
        <begin position="1117"/>
        <end position="1142"/>
    </location>
</feature>
<reference evidence="16 17" key="1">
    <citation type="journal article" date="2021" name="Cell">
        <title>Tracing the genetic footprints of vertebrate landing in non-teleost ray-finned fishes.</title>
        <authorList>
            <person name="Bi X."/>
            <person name="Wang K."/>
            <person name="Yang L."/>
            <person name="Pan H."/>
            <person name="Jiang H."/>
            <person name="Wei Q."/>
            <person name="Fang M."/>
            <person name="Yu H."/>
            <person name="Zhu C."/>
            <person name="Cai Y."/>
            <person name="He Y."/>
            <person name="Gan X."/>
            <person name="Zeng H."/>
            <person name="Yu D."/>
            <person name="Zhu Y."/>
            <person name="Jiang H."/>
            <person name="Qiu Q."/>
            <person name="Yang H."/>
            <person name="Zhang Y.E."/>
            <person name="Wang W."/>
            <person name="Zhu M."/>
            <person name="He S."/>
            <person name="Zhang G."/>
        </authorList>
    </citation>
    <scope>NUCLEOTIDE SEQUENCE [LARGE SCALE GENOMIC DNA]</scope>
    <source>
        <strain evidence="16">Bchr_013</strain>
    </source>
</reference>
<feature type="transmembrane region" description="Helical" evidence="14">
    <location>
        <begin position="2465"/>
        <end position="2483"/>
    </location>
</feature>
<dbReference type="EC" id="2.4.1.16" evidence="2"/>
<comment type="caution">
    <text evidence="16">The sequence shown here is derived from an EMBL/GenBank/DDBJ whole genome shotgun (WGS) entry which is preliminary data.</text>
</comment>
<feature type="transmembrane region" description="Helical" evidence="14">
    <location>
        <begin position="1148"/>
        <end position="1169"/>
    </location>
</feature>
<feature type="compositionally biased region" description="Polar residues" evidence="13">
    <location>
        <begin position="3449"/>
        <end position="3458"/>
    </location>
</feature>
<evidence type="ECO:0000259" key="15">
    <source>
        <dbReference type="Pfam" id="PF03088"/>
    </source>
</evidence>
<accession>A0A8X7XEB5</accession>
<feature type="transmembrane region" description="Helical" evidence="14">
    <location>
        <begin position="482"/>
        <end position="503"/>
    </location>
</feature>
<gene>
    <name evidence="16" type="primary">Apmap</name>
    <name evidence="16" type="ORF">GTO96_0010007</name>
</gene>
<feature type="transmembrane region" description="Helical" evidence="14">
    <location>
        <begin position="399"/>
        <end position="420"/>
    </location>
</feature>